<dbReference type="PANTHER" id="PTHR11241:SF0">
    <property type="entry name" value="DEOXYURIDINE 5'-TRIPHOSPHATE NUCLEOTIDOHYDROLASE"/>
    <property type="match status" value="1"/>
</dbReference>
<evidence type="ECO:0000313" key="7">
    <source>
        <dbReference type="EMBL" id="HJA79575.1"/>
    </source>
</evidence>
<comment type="similarity">
    <text evidence="1">Belongs to the dUTPase family.</text>
</comment>
<organism evidence="7 8">
    <name type="scientific">Candidatus Desulfovibrio intestinavium</name>
    <dbReference type="NCBI Taxonomy" id="2838534"/>
    <lineage>
        <taxon>Bacteria</taxon>
        <taxon>Pseudomonadati</taxon>
        <taxon>Thermodesulfobacteriota</taxon>
        <taxon>Desulfovibrionia</taxon>
        <taxon>Desulfovibrionales</taxon>
        <taxon>Desulfovibrionaceae</taxon>
        <taxon>Desulfovibrio</taxon>
    </lineage>
</organism>
<dbReference type="AlphaFoldDB" id="A0A9D2KS59"/>
<protein>
    <recommendedName>
        <fullName evidence="2">dUTP diphosphatase</fullName>
        <ecNumber evidence="2">3.6.1.23</ecNumber>
    </recommendedName>
</protein>
<dbReference type="GO" id="GO:0006226">
    <property type="term" value="P:dUMP biosynthetic process"/>
    <property type="evidence" value="ECO:0007669"/>
    <property type="project" value="InterPro"/>
</dbReference>
<evidence type="ECO:0000256" key="2">
    <source>
        <dbReference type="ARBA" id="ARBA00012379"/>
    </source>
</evidence>
<dbReference type="GO" id="GO:0004170">
    <property type="term" value="F:dUTP diphosphatase activity"/>
    <property type="evidence" value="ECO:0007669"/>
    <property type="project" value="UniProtKB-EC"/>
</dbReference>
<dbReference type="PANTHER" id="PTHR11241">
    <property type="entry name" value="DEOXYURIDINE 5'-TRIPHOSPHATE NUCLEOTIDOHYDROLASE"/>
    <property type="match status" value="1"/>
</dbReference>
<feature type="domain" description="dUTPase-like" evidence="6">
    <location>
        <begin position="28"/>
        <end position="159"/>
    </location>
</feature>
<dbReference type="Gene3D" id="2.70.40.10">
    <property type="match status" value="1"/>
</dbReference>
<dbReference type="Proteomes" id="UP000823821">
    <property type="component" value="Unassembled WGS sequence"/>
</dbReference>
<evidence type="ECO:0000256" key="4">
    <source>
        <dbReference type="ARBA" id="ARBA00023080"/>
    </source>
</evidence>
<reference evidence="7" key="2">
    <citation type="submission" date="2021-04" db="EMBL/GenBank/DDBJ databases">
        <authorList>
            <person name="Gilroy R."/>
        </authorList>
    </citation>
    <scope>NUCLEOTIDE SEQUENCE</scope>
    <source>
        <strain evidence="7">5032</strain>
    </source>
</reference>
<dbReference type="InterPro" id="IPR029054">
    <property type="entry name" value="dUTPase-like"/>
</dbReference>
<dbReference type="GO" id="GO:0046081">
    <property type="term" value="P:dUTP catabolic process"/>
    <property type="evidence" value="ECO:0007669"/>
    <property type="project" value="InterPro"/>
</dbReference>
<accession>A0A9D2KS59</accession>
<reference evidence="7" key="1">
    <citation type="journal article" date="2021" name="PeerJ">
        <title>Extensive microbial diversity within the chicken gut microbiome revealed by metagenomics and culture.</title>
        <authorList>
            <person name="Gilroy R."/>
            <person name="Ravi A."/>
            <person name="Getino M."/>
            <person name="Pursley I."/>
            <person name="Horton D.L."/>
            <person name="Alikhan N.F."/>
            <person name="Baker D."/>
            <person name="Gharbi K."/>
            <person name="Hall N."/>
            <person name="Watson M."/>
            <person name="Adriaenssens E.M."/>
            <person name="Foster-Nyarko E."/>
            <person name="Jarju S."/>
            <person name="Secka A."/>
            <person name="Antonio M."/>
            <person name="Oren A."/>
            <person name="Chaudhuri R.R."/>
            <person name="La Ragione R."/>
            <person name="Hildebrand F."/>
            <person name="Pallen M.J."/>
        </authorList>
    </citation>
    <scope>NUCLEOTIDE SEQUENCE</scope>
    <source>
        <strain evidence="7">5032</strain>
    </source>
</reference>
<evidence type="ECO:0000256" key="3">
    <source>
        <dbReference type="ARBA" id="ARBA00022801"/>
    </source>
</evidence>
<dbReference type="GO" id="GO:0000287">
    <property type="term" value="F:magnesium ion binding"/>
    <property type="evidence" value="ECO:0007669"/>
    <property type="project" value="InterPro"/>
</dbReference>
<dbReference type="EMBL" id="DWZD01000046">
    <property type="protein sequence ID" value="HJA79575.1"/>
    <property type="molecule type" value="Genomic_DNA"/>
</dbReference>
<dbReference type="InterPro" id="IPR036157">
    <property type="entry name" value="dUTPase-like_sf"/>
</dbReference>
<evidence type="ECO:0000313" key="8">
    <source>
        <dbReference type="Proteomes" id="UP000823821"/>
    </source>
</evidence>
<dbReference type="InterPro" id="IPR008181">
    <property type="entry name" value="dUTPase"/>
</dbReference>
<evidence type="ECO:0000256" key="5">
    <source>
        <dbReference type="ARBA" id="ARBA00047686"/>
    </source>
</evidence>
<gene>
    <name evidence="7" type="primary">dut</name>
    <name evidence="7" type="ORF">H9784_08450</name>
</gene>
<keyword evidence="3 7" id="KW-0378">Hydrolase</keyword>
<dbReference type="NCBIfam" id="TIGR00576">
    <property type="entry name" value="dut"/>
    <property type="match status" value="1"/>
</dbReference>
<dbReference type="SUPFAM" id="SSF51283">
    <property type="entry name" value="dUTPase-like"/>
    <property type="match status" value="1"/>
</dbReference>
<sequence>MSLSVAPESCAVRIAFVRPGAEALYAGALEPATRLSAGLDLRACLETEEVRIAPGERVCVPSGISVQPCLPHLAGFLYSRSGLGARDGLTVAQGVGVIDPDYTGEVLVMLLNTSGAERILRRGERMAQLIFQPFVRPRWEIVPQLEATERGSGGFGHTGR</sequence>
<proteinExistence type="inferred from homology"/>
<comment type="catalytic activity">
    <reaction evidence="5">
        <text>dUTP + H2O = dUMP + diphosphate + H(+)</text>
        <dbReference type="Rhea" id="RHEA:10248"/>
        <dbReference type="ChEBI" id="CHEBI:15377"/>
        <dbReference type="ChEBI" id="CHEBI:15378"/>
        <dbReference type="ChEBI" id="CHEBI:33019"/>
        <dbReference type="ChEBI" id="CHEBI:61555"/>
        <dbReference type="ChEBI" id="CHEBI:246422"/>
        <dbReference type="EC" id="3.6.1.23"/>
    </reaction>
</comment>
<comment type="caution">
    <text evidence="7">The sequence shown here is derived from an EMBL/GenBank/DDBJ whole genome shotgun (WGS) entry which is preliminary data.</text>
</comment>
<dbReference type="InterPro" id="IPR033704">
    <property type="entry name" value="dUTPase_trimeric"/>
</dbReference>
<evidence type="ECO:0000259" key="6">
    <source>
        <dbReference type="Pfam" id="PF00692"/>
    </source>
</evidence>
<name>A0A9D2KS59_9BACT</name>
<dbReference type="EC" id="3.6.1.23" evidence="2"/>
<evidence type="ECO:0000256" key="1">
    <source>
        <dbReference type="ARBA" id="ARBA00006581"/>
    </source>
</evidence>
<keyword evidence="4" id="KW-0546">Nucleotide metabolism</keyword>
<dbReference type="CDD" id="cd07557">
    <property type="entry name" value="trimeric_dUTPase"/>
    <property type="match status" value="1"/>
</dbReference>
<dbReference type="NCBIfam" id="NF001862">
    <property type="entry name" value="PRK00601.1"/>
    <property type="match status" value="1"/>
</dbReference>
<dbReference type="Pfam" id="PF00692">
    <property type="entry name" value="dUTPase"/>
    <property type="match status" value="1"/>
</dbReference>